<dbReference type="EMBL" id="BTSX01000003">
    <property type="protein sequence ID" value="GMS88285.1"/>
    <property type="molecule type" value="Genomic_DNA"/>
</dbReference>
<sequence length="200" mass="22494">RHLILIVLLASLSDAVVNPLHLGAIVKEHLPVINNLVDLNAHGLPKDEMERANITLVTYLGGYITLDEAMSIVARDSPPLYHALKPVVDQLEEQRAGIRSEEGLAFVEQAEKRIKRILAQTMSPEHLPKGEHLQSLQSLEELYDEFLNLNHEAKEEINNSYKPFFDIVKDSQMTWADLNEDPSPPIETIPLTHARSSGRI</sequence>
<dbReference type="Proteomes" id="UP001432027">
    <property type="component" value="Unassembled WGS sequence"/>
</dbReference>
<feature type="non-terminal residue" evidence="3">
    <location>
        <position position="1"/>
    </location>
</feature>
<dbReference type="AlphaFoldDB" id="A0AAV5SZU1"/>
<evidence type="ECO:0000256" key="1">
    <source>
        <dbReference type="SAM" id="MobiDB-lite"/>
    </source>
</evidence>
<gene>
    <name evidence="3" type="ORF">PENTCL1PPCAC_10460</name>
</gene>
<keyword evidence="4" id="KW-1185">Reference proteome</keyword>
<comment type="caution">
    <text evidence="3">The sequence shown here is derived from an EMBL/GenBank/DDBJ whole genome shotgun (WGS) entry which is preliminary data.</text>
</comment>
<organism evidence="3 4">
    <name type="scientific">Pristionchus entomophagus</name>
    <dbReference type="NCBI Taxonomy" id="358040"/>
    <lineage>
        <taxon>Eukaryota</taxon>
        <taxon>Metazoa</taxon>
        <taxon>Ecdysozoa</taxon>
        <taxon>Nematoda</taxon>
        <taxon>Chromadorea</taxon>
        <taxon>Rhabditida</taxon>
        <taxon>Rhabditina</taxon>
        <taxon>Diplogasteromorpha</taxon>
        <taxon>Diplogasteroidea</taxon>
        <taxon>Neodiplogasteridae</taxon>
        <taxon>Pristionchus</taxon>
    </lineage>
</organism>
<feature type="chain" id="PRO_5043405855" evidence="2">
    <location>
        <begin position="16"/>
        <end position="200"/>
    </location>
</feature>
<evidence type="ECO:0000313" key="4">
    <source>
        <dbReference type="Proteomes" id="UP001432027"/>
    </source>
</evidence>
<name>A0AAV5SZU1_9BILA</name>
<accession>A0AAV5SZU1</accession>
<feature type="signal peptide" evidence="2">
    <location>
        <begin position="1"/>
        <end position="15"/>
    </location>
</feature>
<evidence type="ECO:0000313" key="3">
    <source>
        <dbReference type="EMBL" id="GMS88285.1"/>
    </source>
</evidence>
<evidence type="ECO:0000256" key="2">
    <source>
        <dbReference type="SAM" id="SignalP"/>
    </source>
</evidence>
<proteinExistence type="predicted"/>
<reference evidence="3" key="1">
    <citation type="submission" date="2023-10" db="EMBL/GenBank/DDBJ databases">
        <title>Genome assembly of Pristionchus species.</title>
        <authorList>
            <person name="Yoshida K."/>
            <person name="Sommer R.J."/>
        </authorList>
    </citation>
    <scope>NUCLEOTIDE SEQUENCE</scope>
    <source>
        <strain evidence="3">RS0144</strain>
    </source>
</reference>
<feature type="region of interest" description="Disordered" evidence="1">
    <location>
        <begin position="179"/>
        <end position="200"/>
    </location>
</feature>
<keyword evidence="2" id="KW-0732">Signal</keyword>
<protein>
    <submittedName>
        <fullName evidence="3">Uncharacterized protein</fullName>
    </submittedName>
</protein>